<dbReference type="CDD" id="cd09272">
    <property type="entry name" value="RNase_HI_RT_Ty1"/>
    <property type="match status" value="1"/>
</dbReference>
<dbReference type="Pfam" id="PF25597">
    <property type="entry name" value="SH3_retrovirus"/>
    <property type="match status" value="1"/>
</dbReference>
<evidence type="ECO:0000259" key="4">
    <source>
        <dbReference type="Pfam" id="PF25597"/>
    </source>
</evidence>
<evidence type="ECO:0000259" key="3">
    <source>
        <dbReference type="Pfam" id="PF13976"/>
    </source>
</evidence>
<evidence type="ECO:0000256" key="1">
    <source>
        <dbReference type="SAM" id="MobiDB-lite"/>
    </source>
</evidence>
<organism evidence="5">
    <name type="scientific">Vitis vinifera</name>
    <name type="common">Grape</name>
    <dbReference type="NCBI Taxonomy" id="29760"/>
    <lineage>
        <taxon>Eukaryota</taxon>
        <taxon>Viridiplantae</taxon>
        <taxon>Streptophyta</taxon>
        <taxon>Embryophyta</taxon>
        <taxon>Tracheophyta</taxon>
        <taxon>Spermatophyta</taxon>
        <taxon>Magnoliopsida</taxon>
        <taxon>eudicotyledons</taxon>
        <taxon>Gunneridae</taxon>
        <taxon>Pentapetalae</taxon>
        <taxon>rosids</taxon>
        <taxon>Vitales</taxon>
        <taxon>Vitaceae</taxon>
        <taxon>Viteae</taxon>
        <taxon>Vitis</taxon>
    </lineage>
</organism>
<dbReference type="InterPro" id="IPR043502">
    <property type="entry name" value="DNA/RNA_pol_sf"/>
</dbReference>
<dbReference type="InterPro" id="IPR036397">
    <property type="entry name" value="RNaseH_sf"/>
</dbReference>
<dbReference type="PANTHER" id="PTHR11439">
    <property type="entry name" value="GAG-POL-RELATED RETROTRANSPOSON"/>
    <property type="match status" value="1"/>
</dbReference>
<reference evidence="5" key="1">
    <citation type="journal article" date="2007" name="PLoS ONE">
        <title>The first genome sequence of an elite grapevine cultivar (Pinot noir Vitis vinifera L.): coping with a highly heterozygous genome.</title>
        <authorList>
            <person name="Velasco R."/>
            <person name="Zharkikh A."/>
            <person name="Troggio M."/>
            <person name="Cartwright D.A."/>
            <person name="Cestaro A."/>
            <person name="Pruss D."/>
            <person name="Pindo M."/>
            <person name="FitzGerald L.M."/>
            <person name="Vezzulli S."/>
            <person name="Reid J."/>
            <person name="Malacarne G."/>
            <person name="Iliev D."/>
            <person name="Coppola G."/>
            <person name="Wardell B."/>
            <person name="Micheletti D."/>
            <person name="Macalma T."/>
            <person name="Facci M."/>
            <person name="Mitchell J.T."/>
            <person name="Perazzolli M."/>
            <person name="Eldredge G."/>
            <person name="Gatto P."/>
            <person name="Oyzerski R."/>
            <person name="Moretto M."/>
            <person name="Gutin N."/>
            <person name="Stefanini M."/>
            <person name="Chen Y."/>
            <person name="Segala C."/>
            <person name="Davenport C."/>
            <person name="Dematte L."/>
            <person name="Mraz A."/>
            <person name="Battilana J."/>
            <person name="Stormo K."/>
            <person name="Costa F."/>
            <person name="Tao Q."/>
            <person name="Si-Ammour A."/>
            <person name="Harkins T."/>
            <person name="Lackey A."/>
            <person name="Perbost C."/>
            <person name="Taillon B."/>
            <person name="Stella A."/>
            <person name="Solovyev V."/>
            <person name="Fawcett J.A."/>
            <person name="Sterck L."/>
            <person name="Vandepoele K."/>
            <person name="Grando S.M."/>
            <person name="Toppo S."/>
            <person name="Moser C."/>
            <person name="Lanchbury J."/>
            <person name="Bogden R."/>
            <person name="Skolnick M."/>
            <person name="Sgaramella V."/>
            <person name="Bhatnagar S.K."/>
            <person name="Fontana P."/>
            <person name="Gutin A."/>
            <person name="Van de Peer Y."/>
            <person name="Salamini F."/>
            <person name="Viola R."/>
        </authorList>
    </citation>
    <scope>NUCLEOTIDE SEQUENCE</scope>
</reference>
<dbReference type="SUPFAM" id="SSF56672">
    <property type="entry name" value="DNA/RNA polymerases"/>
    <property type="match status" value="1"/>
</dbReference>
<sequence>MHIVEQEKLSYIRGQTNPPKELEDGYEKWYAENQKVKRWLLMSMSPKIMKRYLRLPTAQKIWSALSKAFYDGTFIAKQSGKSLSEYYGELTEIFCELDHRDKSKSKDSNKLRQALMANRSDGEKKKSEIWLWHQRLGHASFGYLKKLFPSLFAKSDISGFRCDICELAKSHRASFTLILNKSPFPFMVIHYDVWGPSKVPTLSGLRWFVTFIDDCTKMTWLFLMKTKDEVNLSFQNFHKMIETQYNAKFRFCVAIMVENIRVLIFKTKIPISCWGKAITYAAYLINRVPSSSINFQTPLQALTNVVVAPTVPNLPPRVFGCVAFVHLHKYQRTKLTSCALQCVFIGYALHKKGYRSYHPPTRRMFITMDMKKIQTLDYDYHISEEDEFEQSELVNQEVGELDMSGTTLEPSSNDHTETEEVIEEGRDNTIEPSSPSEQFGSENVFTEIPNQSSSVEGVLNLEPDPFMKRLSHRHNRGISKPTYEPELSTKVKYPISNYVSNHRLSESNKSFVNQLSTVAIPNTRLVAKGYTQTYEIDYTETFAPVAKINTVRFDVKNVFLHGKLSEEVYMDLPLGCMVSEKQCQKVCKLKKSLYGLKQSPRAWFGRFAKSMRAFGYHQSNSDHILFLKKQHGKITTLIVYVDDMVVTRNDPEERKALQNYLSREFEMKDLGPLKYFLGIEVSRSRCQPVDTPIEEGLKLCVEPNQVSIDKGRYQRLVGRLMYLAHTRPDLAYALSVVFEDAPREGILFTKNVDHQSIEVYTDADWAGAVDDRRSTSGYFTFVSGNLVTWKSKKQNVVARSSAEAEFRGMALGLCEALWLRLLLQDLGYLSRQPIRLFCDNKATCDIAHNPIQDDCTKHVDVDKFFIKEKLDDKIMELPKIRLEDQLTDILTKATVSSRVFSKFLDKLGMCDIYAPT</sequence>
<dbReference type="Pfam" id="PF07727">
    <property type="entry name" value="RVT_2"/>
    <property type="match status" value="1"/>
</dbReference>
<dbReference type="PANTHER" id="PTHR11439:SF463">
    <property type="entry name" value="REVERSE TRANSCRIPTASE TY1_COPIA-TYPE DOMAIN-CONTAINING PROTEIN"/>
    <property type="match status" value="1"/>
</dbReference>
<dbReference type="InterPro" id="IPR025724">
    <property type="entry name" value="GAG-pre-integrase_dom"/>
</dbReference>
<evidence type="ECO:0008006" key="6">
    <source>
        <dbReference type="Google" id="ProtNLM"/>
    </source>
</evidence>
<gene>
    <name evidence="5" type="ORF">VITISV_025269</name>
</gene>
<feature type="domain" description="GAG-pre-integrase" evidence="3">
    <location>
        <begin position="122"/>
        <end position="170"/>
    </location>
</feature>
<dbReference type="Gene3D" id="3.30.420.10">
    <property type="entry name" value="Ribonuclease H-like superfamily/Ribonuclease H"/>
    <property type="match status" value="1"/>
</dbReference>
<proteinExistence type="predicted"/>
<feature type="domain" description="Reverse transcriptase Ty1/copia-type" evidence="2">
    <location>
        <begin position="522"/>
        <end position="683"/>
    </location>
</feature>
<dbReference type="InterPro" id="IPR012337">
    <property type="entry name" value="RNaseH-like_sf"/>
</dbReference>
<dbReference type="GO" id="GO:0003676">
    <property type="term" value="F:nucleic acid binding"/>
    <property type="evidence" value="ECO:0007669"/>
    <property type="project" value="InterPro"/>
</dbReference>
<dbReference type="EMBL" id="AM438419">
    <property type="protein sequence ID" value="CAN80507.1"/>
    <property type="molecule type" value="Genomic_DNA"/>
</dbReference>
<accession>A5AWR3</accession>
<dbReference type="SUPFAM" id="SSF53098">
    <property type="entry name" value="Ribonuclease H-like"/>
    <property type="match status" value="1"/>
</dbReference>
<dbReference type="InterPro" id="IPR013103">
    <property type="entry name" value="RVT_2"/>
</dbReference>
<dbReference type="InterPro" id="IPR057670">
    <property type="entry name" value="SH3_retrovirus"/>
</dbReference>
<feature type="domain" description="Retroviral polymerase SH3-like" evidence="4">
    <location>
        <begin position="321"/>
        <end position="381"/>
    </location>
</feature>
<evidence type="ECO:0000259" key="2">
    <source>
        <dbReference type="Pfam" id="PF07727"/>
    </source>
</evidence>
<dbReference type="AlphaFoldDB" id="A5AWR3"/>
<feature type="compositionally biased region" description="Basic and acidic residues" evidence="1">
    <location>
        <begin position="412"/>
        <end position="429"/>
    </location>
</feature>
<protein>
    <recommendedName>
        <fullName evidence="6">Retrovirus-related Pol polyprotein from transposon TNT 1-94</fullName>
    </recommendedName>
</protein>
<name>A5AWR3_VITVI</name>
<evidence type="ECO:0000313" key="5">
    <source>
        <dbReference type="EMBL" id="CAN80507.1"/>
    </source>
</evidence>
<dbReference type="Pfam" id="PF13976">
    <property type="entry name" value="gag_pre-integrs"/>
    <property type="match status" value="1"/>
</dbReference>
<feature type="region of interest" description="Disordered" evidence="1">
    <location>
        <begin position="404"/>
        <end position="438"/>
    </location>
</feature>